<sequence length="133" mass="15017">MPSHLIAVSGRAIHSDSKELQKRRAEIGEWKSEDEGNECGKEGDDLQACIVESYMEYWLSTEEYQQPGKASCVSVNWTLGDTQLEAVNTATGRRRDSGTPSRLCKHALFTRWNRLYRKVRASTGQVSDIGQYC</sequence>
<comment type="caution">
    <text evidence="2">The sequence shown here is derived from an EMBL/GenBank/DDBJ whole genome shotgun (WGS) entry which is preliminary data.</text>
</comment>
<dbReference type="GO" id="GO:0006382">
    <property type="term" value="P:adenosine to inosine editing"/>
    <property type="evidence" value="ECO:0007669"/>
    <property type="project" value="TreeGrafter"/>
</dbReference>
<dbReference type="GO" id="GO:0003725">
    <property type="term" value="F:double-stranded RNA binding"/>
    <property type="evidence" value="ECO:0007669"/>
    <property type="project" value="TreeGrafter"/>
</dbReference>
<protein>
    <submittedName>
        <fullName evidence="2">Double-stranded RNA-specific editase 1</fullName>
    </submittedName>
</protein>
<dbReference type="OrthoDB" id="10268011at2759"/>
<feature type="domain" description="A to I editase" evidence="1">
    <location>
        <begin position="62"/>
        <end position="115"/>
    </location>
</feature>
<proteinExistence type="predicted"/>
<dbReference type="PANTHER" id="PTHR10910">
    <property type="entry name" value="EUKARYOTE SPECIFIC DSRNA BINDING PROTEIN"/>
    <property type="match status" value="1"/>
</dbReference>
<dbReference type="GO" id="GO:0005737">
    <property type="term" value="C:cytoplasm"/>
    <property type="evidence" value="ECO:0007669"/>
    <property type="project" value="TreeGrafter"/>
</dbReference>
<dbReference type="Proteomes" id="UP000314294">
    <property type="component" value="Unassembled WGS sequence"/>
</dbReference>
<accession>A0A4Z2HDF1</accession>
<dbReference type="GO" id="GO:0008251">
    <property type="term" value="F:tRNA-specific adenosine deaminase activity"/>
    <property type="evidence" value="ECO:0007669"/>
    <property type="project" value="TreeGrafter"/>
</dbReference>
<dbReference type="Pfam" id="PF02137">
    <property type="entry name" value="A_deamin"/>
    <property type="match status" value="1"/>
</dbReference>
<evidence type="ECO:0000259" key="1">
    <source>
        <dbReference type="PROSITE" id="PS50141"/>
    </source>
</evidence>
<organism evidence="2 3">
    <name type="scientific">Liparis tanakae</name>
    <name type="common">Tanaka's snailfish</name>
    <dbReference type="NCBI Taxonomy" id="230148"/>
    <lineage>
        <taxon>Eukaryota</taxon>
        <taxon>Metazoa</taxon>
        <taxon>Chordata</taxon>
        <taxon>Craniata</taxon>
        <taxon>Vertebrata</taxon>
        <taxon>Euteleostomi</taxon>
        <taxon>Actinopterygii</taxon>
        <taxon>Neopterygii</taxon>
        <taxon>Teleostei</taxon>
        <taxon>Neoteleostei</taxon>
        <taxon>Acanthomorphata</taxon>
        <taxon>Eupercaria</taxon>
        <taxon>Perciformes</taxon>
        <taxon>Cottioidei</taxon>
        <taxon>Cottales</taxon>
        <taxon>Liparidae</taxon>
        <taxon>Liparis</taxon>
    </lineage>
</organism>
<gene>
    <name evidence="2" type="primary">Adarb1_2</name>
    <name evidence="2" type="ORF">EYF80_026202</name>
</gene>
<dbReference type="PANTHER" id="PTHR10910:SF17">
    <property type="entry name" value="DOUBLE-STRANDED RNA-SPECIFIC EDITASE B2"/>
    <property type="match status" value="1"/>
</dbReference>
<dbReference type="GO" id="GO:0006396">
    <property type="term" value="P:RNA processing"/>
    <property type="evidence" value="ECO:0007669"/>
    <property type="project" value="InterPro"/>
</dbReference>
<dbReference type="PROSITE" id="PS50141">
    <property type="entry name" value="A_DEAMIN_EDITASE"/>
    <property type="match status" value="1"/>
</dbReference>
<dbReference type="EMBL" id="SRLO01000270">
    <property type="protein sequence ID" value="TNN63550.1"/>
    <property type="molecule type" value="Genomic_DNA"/>
</dbReference>
<dbReference type="InterPro" id="IPR002466">
    <property type="entry name" value="A_deamin"/>
</dbReference>
<dbReference type="GO" id="GO:0005730">
    <property type="term" value="C:nucleolus"/>
    <property type="evidence" value="ECO:0007669"/>
    <property type="project" value="TreeGrafter"/>
</dbReference>
<name>A0A4Z2HDF1_9TELE</name>
<dbReference type="AlphaFoldDB" id="A0A4Z2HDF1"/>
<dbReference type="GO" id="GO:0003726">
    <property type="term" value="F:double-stranded RNA adenosine deaminase activity"/>
    <property type="evidence" value="ECO:0007669"/>
    <property type="project" value="TreeGrafter"/>
</dbReference>
<evidence type="ECO:0000313" key="2">
    <source>
        <dbReference type="EMBL" id="TNN63550.1"/>
    </source>
</evidence>
<reference evidence="2 3" key="1">
    <citation type="submission" date="2019-03" db="EMBL/GenBank/DDBJ databases">
        <title>First draft genome of Liparis tanakae, snailfish: a comprehensive survey of snailfish specific genes.</title>
        <authorList>
            <person name="Kim W."/>
            <person name="Song I."/>
            <person name="Jeong J.-H."/>
            <person name="Kim D."/>
            <person name="Kim S."/>
            <person name="Ryu S."/>
            <person name="Song J.Y."/>
            <person name="Lee S.K."/>
        </authorList>
    </citation>
    <scope>NUCLEOTIDE SEQUENCE [LARGE SCALE GENOMIC DNA]</scope>
    <source>
        <tissue evidence="2">Muscle</tissue>
    </source>
</reference>
<keyword evidence="3" id="KW-1185">Reference proteome</keyword>
<evidence type="ECO:0000313" key="3">
    <source>
        <dbReference type="Proteomes" id="UP000314294"/>
    </source>
</evidence>